<comment type="similarity">
    <text evidence="1">Belongs to the helicase family.</text>
</comment>
<protein>
    <recommendedName>
        <fullName evidence="1">ATP-dependent DNA helicase</fullName>
        <ecNumber evidence="1">5.6.2.3</ecNumber>
    </recommendedName>
</protein>
<organism evidence="4 5">
    <name type="scientific">Favolaschia claudopus</name>
    <dbReference type="NCBI Taxonomy" id="2862362"/>
    <lineage>
        <taxon>Eukaryota</taxon>
        <taxon>Fungi</taxon>
        <taxon>Dikarya</taxon>
        <taxon>Basidiomycota</taxon>
        <taxon>Agaricomycotina</taxon>
        <taxon>Agaricomycetes</taxon>
        <taxon>Agaricomycetidae</taxon>
        <taxon>Agaricales</taxon>
        <taxon>Marasmiineae</taxon>
        <taxon>Mycenaceae</taxon>
        <taxon>Favolaschia</taxon>
    </lineage>
</organism>
<proteinExistence type="inferred from homology"/>
<evidence type="ECO:0000256" key="2">
    <source>
        <dbReference type="SAM" id="MobiDB-lite"/>
    </source>
</evidence>
<dbReference type="AlphaFoldDB" id="A0AAW0CEE7"/>
<sequence>MDRTGLWKDRFKQLPKNTPLTEEGCYQTTDTTRAEILCLTEKISILAKDKRPLLKPPKGQPSSKRRRIDNHHEQEPISKLDHLQFKEHEIHTRPDGIDTVGPEQHLSDIIKELGIANNEEQLRALRIIAEHFMFGLEEQLFLYIAGVGGAGKSFIIKAVVEFFRRCGASERMMLSAPTGCAAVLIDGFTIHALTFLPKKDKEKTGSRTAELNKIWKNIQYLVIDEISMVSANLLAEICARLNEACGERTVGTEMLFGKINVIVLGDIGQLRPVRSPSLFAHELVDQITPNIRETCTGVNALYGAWIWREIKKVVILRKNFRAQQDPEYTNLLARVRLGMAWDGMTSMTELQQGNGRNYKDSDFITLHNRQLQGLSKQDRKKFEDAPIICSTKVVRDLINRQLTLNHAMHHNRTMHDYHSRDSFNGLPLNDSLQQKTWQIRSSETKDWVGKLPLSIGMKVMVTENVALKARVVNGAEGILREIHYTIDEKGRRFADCAYVEIPDSNIAMHPKGKDWVPIIPMPSKFEYEGSFRIGRKQLPLLPAYAYTDYKSQGKSLKKVIVDLKGAKSLQSLYVMISRATSLESMAVLRNFKPTTLYSRLGQDFRDEFTRLEKLNSHTKTEFEHRHSTEAIAMEESEMMY</sequence>
<dbReference type="CDD" id="cd18809">
    <property type="entry name" value="SF1_C_RecD"/>
    <property type="match status" value="1"/>
</dbReference>
<gene>
    <name evidence="4" type="ORF">R3P38DRAFT_2515976</name>
</gene>
<dbReference type="EC" id="5.6.2.3" evidence="1"/>
<dbReference type="SUPFAM" id="SSF52540">
    <property type="entry name" value="P-loop containing nucleoside triphosphate hydrolases"/>
    <property type="match status" value="2"/>
</dbReference>
<keyword evidence="1" id="KW-0234">DNA repair</keyword>
<dbReference type="Pfam" id="PF05970">
    <property type="entry name" value="PIF1"/>
    <property type="match status" value="1"/>
</dbReference>
<dbReference type="InterPro" id="IPR051055">
    <property type="entry name" value="PIF1_helicase"/>
</dbReference>
<dbReference type="EMBL" id="JAWWNJ010000017">
    <property type="protein sequence ID" value="KAK7038369.1"/>
    <property type="molecule type" value="Genomic_DNA"/>
</dbReference>
<dbReference type="GO" id="GO:0006281">
    <property type="term" value="P:DNA repair"/>
    <property type="evidence" value="ECO:0007669"/>
    <property type="project" value="UniProtKB-KW"/>
</dbReference>
<keyword evidence="1" id="KW-0378">Hydrolase</keyword>
<dbReference type="PANTHER" id="PTHR47642">
    <property type="entry name" value="ATP-DEPENDENT DNA HELICASE"/>
    <property type="match status" value="1"/>
</dbReference>
<comment type="caution">
    <text evidence="4">The sequence shown here is derived from an EMBL/GenBank/DDBJ whole genome shotgun (WGS) entry which is preliminary data.</text>
</comment>
<dbReference type="Gene3D" id="3.40.50.300">
    <property type="entry name" value="P-loop containing nucleotide triphosphate hydrolases"/>
    <property type="match status" value="1"/>
</dbReference>
<evidence type="ECO:0000313" key="4">
    <source>
        <dbReference type="EMBL" id="KAK7038369.1"/>
    </source>
</evidence>
<evidence type="ECO:0000256" key="1">
    <source>
        <dbReference type="RuleBase" id="RU363044"/>
    </source>
</evidence>
<name>A0AAW0CEE7_9AGAR</name>
<dbReference type="GO" id="GO:0006310">
    <property type="term" value="P:DNA recombination"/>
    <property type="evidence" value="ECO:0007669"/>
    <property type="project" value="UniProtKB-KW"/>
</dbReference>
<reference evidence="4 5" key="1">
    <citation type="journal article" date="2024" name="J Genomics">
        <title>Draft genome sequencing and assembly of Favolaschia claudopus CIRM-BRFM 2984 isolated from oak limbs.</title>
        <authorList>
            <person name="Navarro D."/>
            <person name="Drula E."/>
            <person name="Chaduli D."/>
            <person name="Cazenave R."/>
            <person name="Ahrendt S."/>
            <person name="Wang J."/>
            <person name="Lipzen A."/>
            <person name="Daum C."/>
            <person name="Barry K."/>
            <person name="Grigoriev I.V."/>
            <person name="Favel A."/>
            <person name="Rosso M.N."/>
            <person name="Martin F."/>
        </authorList>
    </citation>
    <scope>NUCLEOTIDE SEQUENCE [LARGE SCALE GENOMIC DNA]</scope>
    <source>
        <strain evidence="4 5">CIRM-BRFM 2984</strain>
    </source>
</reference>
<keyword evidence="1" id="KW-0547">Nucleotide-binding</keyword>
<dbReference type="GO" id="GO:0043139">
    <property type="term" value="F:5'-3' DNA helicase activity"/>
    <property type="evidence" value="ECO:0007669"/>
    <property type="project" value="UniProtKB-EC"/>
</dbReference>
<dbReference type="GO" id="GO:0005524">
    <property type="term" value="F:ATP binding"/>
    <property type="evidence" value="ECO:0007669"/>
    <property type="project" value="UniProtKB-KW"/>
</dbReference>
<dbReference type="PANTHER" id="PTHR47642:SF5">
    <property type="entry name" value="ATP-DEPENDENT DNA HELICASE"/>
    <property type="match status" value="1"/>
</dbReference>
<dbReference type="InterPro" id="IPR010285">
    <property type="entry name" value="DNA_helicase_pif1-like_DEAD"/>
</dbReference>
<keyword evidence="1" id="KW-0227">DNA damage</keyword>
<dbReference type="InterPro" id="IPR027417">
    <property type="entry name" value="P-loop_NTPase"/>
</dbReference>
<feature type="domain" description="DNA helicase Pif1-like DEAD-box helicase" evidence="3">
    <location>
        <begin position="118"/>
        <end position="324"/>
    </location>
</feature>
<evidence type="ECO:0000259" key="3">
    <source>
        <dbReference type="Pfam" id="PF05970"/>
    </source>
</evidence>
<feature type="region of interest" description="Disordered" evidence="2">
    <location>
        <begin position="50"/>
        <end position="73"/>
    </location>
</feature>
<keyword evidence="1" id="KW-0067">ATP-binding</keyword>
<keyword evidence="1" id="KW-0233">DNA recombination</keyword>
<dbReference type="Proteomes" id="UP001362999">
    <property type="component" value="Unassembled WGS sequence"/>
</dbReference>
<evidence type="ECO:0000313" key="5">
    <source>
        <dbReference type="Proteomes" id="UP001362999"/>
    </source>
</evidence>
<keyword evidence="1 4" id="KW-0347">Helicase</keyword>
<comment type="cofactor">
    <cofactor evidence="1">
        <name>Mg(2+)</name>
        <dbReference type="ChEBI" id="CHEBI:18420"/>
    </cofactor>
</comment>
<accession>A0AAW0CEE7</accession>
<dbReference type="GO" id="GO:0000723">
    <property type="term" value="P:telomere maintenance"/>
    <property type="evidence" value="ECO:0007669"/>
    <property type="project" value="InterPro"/>
</dbReference>
<dbReference type="GO" id="GO:0016787">
    <property type="term" value="F:hydrolase activity"/>
    <property type="evidence" value="ECO:0007669"/>
    <property type="project" value="UniProtKB-KW"/>
</dbReference>
<keyword evidence="5" id="KW-1185">Reference proteome</keyword>
<comment type="catalytic activity">
    <reaction evidence="1">
        <text>ATP + H2O = ADP + phosphate + H(+)</text>
        <dbReference type="Rhea" id="RHEA:13065"/>
        <dbReference type="ChEBI" id="CHEBI:15377"/>
        <dbReference type="ChEBI" id="CHEBI:15378"/>
        <dbReference type="ChEBI" id="CHEBI:30616"/>
        <dbReference type="ChEBI" id="CHEBI:43474"/>
        <dbReference type="ChEBI" id="CHEBI:456216"/>
        <dbReference type="EC" id="5.6.2.3"/>
    </reaction>
</comment>